<accession>A0A1H6TRW7</accession>
<dbReference type="GeneID" id="35002897"/>
<organism evidence="2 3">
    <name type="scientific">Halohasta litchfieldiae</name>
    <dbReference type="NCBI Taxonomy" id="1073996"/>
    <lineage>
        <taxon>Archaea</taxon>
        <taxon>Methanobacteriati</taxon>
        <taxon>Methanobacteriota</taxon>
        <taxon>Stenosarchaea group</taxon>
        <taxon>Halobacteria</taxon>
        <taxon>Halobacteriales</taxon>
        <taxon>Haloferacaceae</taxon>
        <taxon>Halohasta</taxon>
    </lineage>
</organism>
<feature type="compositionally biased region" description="Basic and acidic residues" evidence="1">
    <location>
        <begin position="226"/>
        <end position="243"/>
    </location>
</feature>
<protein>
    <submittedName>
        <fullName evidence="2">Uncharacterized protein</fullName>
    </submittedName>
</protein>
<feature type="compositionally biased region" description="Polar residues" evidence="1">
    <location>
        <begin position="244"/>
        <end position="255"/>
    </location>
</feature>
<reference evidence="2 3" key="1">
    <citation type="submission" date="2016-10" db="EMBL/GenBank/DDBJ databases">
        <authorList>
            <person name="de Groot N.N."/>
        </authorList>
    </citation>
    <scope>NUCLEOTIDE SEQUENCE [LARGE SCALE GENOMIC DNA]</scope>
    <source>
        <strain evidence="2 3">DSM 22187</strain>
    </source>
</reference>
<feature type="region of interest" description="Disordered" evidence="1">
    <location>
        <begin position="216"/>
        <end position="255"/>
    </location>
</feature>
<feature type="region of interest" description="Disordered" evidence="1">
    <location>
        <begin position="60"/>
        <end position="83"/>
    </location>
</feature>
<keyword evidence="3" id="KW-1185">Reference proteome</keyword>
<dbReference type="RefSeq" id="WP_089671897.1">
    <property type="nucleotide sequence ID" value="NZ_CP024845.1"/>
</dbReference>
<proteinExistence type="predicted"/>
<dbReference type="AlphaFoldDB" id="A0A1H6TRW7"/>
<accession>A0A2H4Q3D8</accession>
<dbReference type="KEGG" id="hae:halTADL_2121"/>
<evidence type="ECO:0000256" key="1">
    <source>
        <dbReference type="SAM" id="MobiDB-lite"/>
    </source>
</evidence>
<dbReference type="EMBL" id="FNYR01000008">
    <property type="protein sequence ID" value="SEI79977.1"/>
    <property type="molecule type" value="Genomic_DNA"/>
</dbReference>
<dbReference type="Proteomes" id="UP000198888">
    <property type="component" value="Unassembled WGS sequence"/>
</dbReference>
<evidence type="ECO:0000313" key="2">
    <source>
        <dbReference type="EMBL" id="SEI79977.1"/>
    </source>
</evidence>
<name>A0A1H6TRW7_9EURY</name>
<sequence>MDLDAIIGRTEASRRALIRGAVVGIAGLTGVTTARTGGEEVISYLKDDRNDDEEQTIQSAEVSGNLDEGGDGGDGEGDDGSRTKEVVSQVDLTERDGRVTLRLGAYERVVADLNKADGNSIGRSAWRVDGARAARSGVSFRAREGDTVQITLQNPTPIPYSLSIRTDDGDGNRVRADGRGITVYGGGVETLVLDELTQGEYSYEIETLTRPIEPLAGRLLVDSPTDDSKDDSNADTKADDSKPDTNPTDNNSTDA</sequence>
<gene>
    <name evidence="2" type="ORF">SAMN05444271_10882</name>
</gene>
<evidence type="ECO:0000313" key="3">
    <source>
        <dbReference type="Proteomes" id="UP000198888"/>
    </source>
</evidence>
<feature type="compositionally biased region" description="Acidic residues" evidence="1">
    <location>
        <begin position="68"/>
        <end position="78"/>
    </location>
</feature>
<dbReference type="STRING" id="1073996.SAMN05444271_10882"/>